<organism evidence="2 3">
    <name type="scientific">Candidatus Kapaibacterium thiocyanatum</name>
    <dbReference type="NCBI Taxonomy" id="1895771"/>
    <lineage>
        <taxon>Bacteria</taxon>
        <taxon>Pseudomonadati</taxon>
        <taxon>Candidatus Kapaibacteriota</taxon>
        <taxon>Candidatus Kapaibacteriia</taxon>
        <taxon>Candidatus Kapaibacteriales</taxon>
        <taxon>Candidatus Kapaibacteriaceae</taxon>
        <taxon>Candidatus Kapaibacterium</taxon>
    </lineage>
</organism>
<name>A0A1M3KY17_9BACT</name>
<proteinExistence type="predicted"/>
<dbReference type="Gene3D" id="2.30.310.10">
    <property type="entry name" value="ibrinogen binding protein from staphylococcus aureus domain"/>
    <property type="match status" value="1"/>
</dbReference>
<gene>
    <name evidence="2" type="ORF">BGO89_12440</name>
</gene>
<dbReference type="PANTHER" id="PTHR15239">
    <property type="entry name" value="NUCLEAR EXPORT MEDIATOR FACTOR NEMF"/>
    <property type="match status" value="1"/>
</dbReference>
<dbReference type="InterPro" id="IPR008532">
    <property type="entry name" value="NFACT_RNA-bd"/>
</dbReference>
<dbReference type="Proteomes" id="UP000184233">
    <property type="component" value="Unassembled WGS sequence"/>
</dbReference>
<evidence type="ECO:0000259" key="1">
    <source>
        <dbReference type="Pfam" id="PF05670"/>
    </source>
</evidence>
<dbReference type="Pfam" id="PF05833">
    <property type="entry name" value="NFACT_N"/>
    <property type="match status" value="1"/>
</dbReference>
<feature type="domain" description="NFACT RNA-binding" evidence="1">
    <location>
        <begin position="412"/>
        <end position="510"/>
    </location>
</feature>
<dbReference type="SUPFAM" id="SSF46946">
    <property type="entry name" value="S13-like H2TH domain"/>
    <property type="match status" value="1"/>
</dbReference>
<dbReference type="GO" id="GO:1990112">
    <property type="term" value="C:RQC complex"/>
    <property type="evidence" value="ECO:0007669"/>
    <property type="project" value="TreeGrafter"/>
</dbReference>
<dbReference type="GO" id="GO:0072344">
    <property type="term" value="P:rescue of stalled ribosome"/>
    <property type="evidence" value="ECO:0007669"/>
    <property type="project" value="TreeGrafter"/>
</dbReference>
<dbReference type="InterPro" id="IPR010979">
    <property type="entry name" value="Ribosomal_uS13-like_H2TH"/>
</dbReference>
<dbReference type="EMBL" id="MKVH01000024">
    <property type="protein sequence ID" value="OJX57287.1"/>
    <property type="molecule type" value="Genomic_DNA"/>
</dbReference>
<dbReference type="GO" id="GO:0043023">
    <property type="term" value="F:ribosomal large subunit binding"/>
    <property type="evidence" value="ECO:0007669"/>
    <property type="project" value="TreeGrafter"/>
</dbReference>
<dbReference type="Pfam" id="PF05670">
    <property type="entry name" value="NFACT-R_1"/>
    <property type="match status" value="1"/>
</dbReference>
<dbReference type="PANTHER" id="PTHR15239:SF6">
    <property type="entry name" value="RIBOSOME QUALITY CONTROL COMPLEX SUBUNIT NEMF"/>
    <property type="match status" value="1"/>
</dbReference>
<dbReference type="AlphaFoldDB" id="A0A1M3KY17"/>
<dbReference type="STRING" id="1895771.BGO89_12440"/>
<evidence type="ECO:0000313" key="3">
    <source>
        <dbReference type="Proteomes" id="UP000184233"/>
    </source>
</evidence>
<dbReference type="InterPro" id="IPR051608">
    <property type="entry name" value="RQC_Subunit_NEMF"/>
</dbReference>
<dbReference type="GO" id="GO:0000049">
    <property type="term" value="F:tRNA binding"/>
    <property type="evidence" value="ECO:0007669"/>
    <property type="project" value="TreeGrafter"/>
</dbReference>
<sequence length="532" mass="59495">MIRHHLTLEHVASAIANLRGAMVADAYSQEKYQCILTLIHDMTERTLVIGVDPAYGCIAERPTTQRARRNTIDLFPALMERHVATATKHPDDRIVTLWFEDCQLHALLYGGGSGNIVVTKDGIVVDALRKKNEVIGQPLNITHYAPVSLVDAVPTTTVARALGASDIHLGMQYAREVCFRCGIDADIRIGDLDQDSAKRLRAEADHLIAEARRTTTFHILERHDDILLSLLPLNGYTIVDTDHDILSAIRRVTGMRRSAVRRVSARTVLERDLTKTAARLRRSIDGMQGDAATQDRASTYRLWADLLLSTSDPTQTGLTTIDLQGWDGEPLTIPLDDRKTLVENATMLYAKAKASDEAARVRAARLPNFEQRLQSVERMLDHVRQTEDPDELERIQRSMKNDQGMPDDVSAKYRVFRLDDVYTLYVGKSAANNDELTMRFAKQNDWWFHARGVSGSHAILRGGGSEKPPKQILEQAAAIAAYYSHARNASYTPVVYTQRKYVRKPKGANVGAVTLERETVIMVRPSIPGEEL</sequence>
<protein>
    <recommendedName>
        <fullName evidence="1">NFACT RNA-binding domain-containing protein</fullName>
    </recommendedName>
</protein>
<comment type="caution">
    <text evidence="2">The sequence shown here is derived from an EMBL/GenBank/DDBJ whole genome shotgun (WGS) entry which is preliminary data.</text>
</comment>
<reference evidence="2 3" key="1">
    <citation type="submission" date="2016-09" db="EMBL/GenBank/DDBJ databases">
        <title>Genome-resolved meta-omics ties microbial dynamics to process performance in biotechnology for thiocyanate degradation.</title>
        <authorList>
            <person name="Kantor R.S."/>
            <person name="Huddy R.J."/>
            <person name="Iyer R."/>
            <person name="Thomas B.C."/>
            <person name="Brown C.T."/>
            <person name="Anantharaman K."/>
            <person name="Tringe S."/>
            <person name="Hettich R.L."/>
            <person name="Harrison S.T."/>
            <person name="Banfield J.F."/>
        </authorList>
    </citation>
    <scope>NUCLEOTIDE SEQUENCE [LARGE SCALE GENOMIC DNA]</scope>
    <source>
        <strain evidence="2">59-99</strain>
    </source>
</reference>
<evidence type="ECO:0000313" key="2">
    <source>
        <dbReference type="EMBL" id="OJX57287.1"/>
    </source>
</evidence>
<accession>A0A1M3KY17</accession>